<feature type="compositionally biased region" description="Basic and acidic residues" evidence="1">
    <location>
        <begin position="162"/>
        <end position="174"/>
    </location>
</feature>
<sequence length="174" mass="19255">MGATNSGERRVELYVRSLAPGGTHRQQDTVVRRLDDLLDAGVIGAYDVRVWGDRIRHASATARTADGRHVQDRLARIERWAERDGYSLDGIYREVECECAITDESWTEVRFPEIALAEFVDDELVSLAPSRDPDAGELVGVLDRLAELDGTTATGSEDDPGDDRRPVEAGHVDH</sequence>
<dbReference type="Pfam" id="PF20575">
    <property type="entry name" value="HTH_63"/>
    <property type="match status" value="1"/>
</dbReference>
<reference evidence="2 3" key="1">
    <citation type="submission" date="2019-12" db="EMBL/GenBank/DDBJ databases">
        <title>Halocatena pleomorpha gen. nov. sp. nov., an extremely halophilic archaeon of family Halobacteriaceae isolated from saltpan soil.</title>
        <authorList>
            <person name="Pal Y."/>
            <person name="Verma A."/>
            <person name="Krishnamurthi S."/>
            <person name="Kumar P."/>
        </authorList>
    </citation>
    <scope>NUCLEOTIDE SEQUENCE [LARGE SCALE GENOMIC DNA]</scope>
    <source>
        <strain evidence="2 3">JCM 16495</strain>
    </source>
</reference>
<organism evidence="2 3">
    <name type="scientific">Halomarina oriensis</name>
    <dbReference type="NCBI Taxonomy" id="671145"/>
    <lineage>
        <taxon>Archaea</taxon>
        <taxon>Methanobacteriati</taxon>
        <taxon>Methanobacteriota</taxon>
        <taxon>Stenosarchaea group</taxon>
        <taxon>Halobacteria</taxon>
        <taxon>Halobacteriales</taxon>
        <taxon>Natronomonadaceae</taxon>
        <taxon>Halomarina</taxon>
    </lineage>
</organism>
<dbReference type="RefSeq" id="WP_158205441.1">
    <property type="nucleotide sequence ID" value="NZ_WSZK01000026.1"/>
</dbReference>
<keyword evidence="3" id="KW-1185">Reference proteome</keyword>
<evidence type="ECO:0000313" key="2">
    <source>
        <dbReference type="EMBL" id="MWG35772.1"/>
    </source>
</evidence>
<protein>
    <submittedName>
        <fullName evidence="2">Uncharacterized protein</fullName>
    </submittedName>
</protein>
<comment type="caution">
    <text evidence="2">The sequence shown here is derived from an EMBL/GenBank/DDBJ whole genome shotgun (WGS) entry which is preliminary data.</text>
</comment>
<dbReference type="OrthoDB" id="204263at2157"/>
<feature type="region of interest" description="Disordered" evidence="1">
    <location>
        <begin position="149"/>
        <end position="174"/>
    </location>
</feature>
<dbReference type="Proteomes" id="UP000451471">
    <property type="component" value="Unassembled WGS sequence"/>
</dbReference>
<name>A0A6B0GLP2_9EURY</name>
<evidence type="ECO:0000256" key="1">
    <source>
        <dbReference type="SAM" id="MobiDB-lite"/>
    </source>
</evidence>
<evidence type="ECO:0000313" key="3">
    <source>
        <dbReference type="Proteomes" id="UP000451471"/>
    </source>
</evidence>
<accession>A0A6B0GLP2</accession>
<gene>
    <name evidence="2" type="ORF">GQS65_14980</name>
</gene>
<proteinExistence type="predicted"/>
<dbReference type="AlphaFoldDB" id="A0A6B0GLP2"/>
<dbReference type="EMBL" id="WSZK01000026">
    <property type="protein sequence ID" value="MWG35772.1"/>
    <property type="molecule type" value="Genomic_DNA"/>
</dbReference>
<dbReference type="InterPro" id="IPR046783">
    <property type="entry name" value="HTH_63"/>
</dbReference>